<dbReference type="Proteomes" id="UP001056455">
    <property type="component" value="Chromosome"/>
</dbReference>
<dbReference type="Pfam" id="PF13556">
    <property type="entry name" value="HTH_30"/>
    <property type="match status" value="1"/>
</dbReference>
<dbReference type="Pfam" id="PF17853">
    <property type="entry name" value="GGDEF_2"/>
    <property type="match status" value="1"/>
</dbReference>
<accession>A0ABY4YNX0</accession>
<proteinExistence type="inferred from homology"/>
<dbReference type="InterPro" id="IPR042070">
    <property type="entry name" value="PucR_C-HTH_sf"/>
</dbReference>
<evidence type="ECO:0000259" key="2">
    <source>
        <dbReference type="Pfam" id="PF13556"/>
    </source>
</evidence>
<protein>
    <submittedName>
        <fullName evidence="4">Helix-turn-helix domain-containing protein</fullName>
    </submittedName>
</protein>
<dbReference type="InterPro" id="IPR025736">
    <property type="entry name" value="PucR_C-HTH_dom"/>
</dbReference>
<dbReference type="PANTHER" id="PTHR33744">
    <property type="entry name" value="CARBOHYDRATE DIACID REGULATOR"/>
    <property type="match status" value="1"/>
</dbReference>
<dbReference type="PANTHER" id="PTHR33744:SF7">
    <property type="entry name" value="PUCR FAMILY TRANSCRIPTIONAL REGULATOR"/>
    <property type="match status" value="1"/>
</dbReference>
<comment type="similarity">
    <text evidence="1">Belongs to the CdaR family.</text>
</comment>
<dbReference type="EMBL" id="CP099489">
    <property type="protein sequence ID" value="USQ78436.1"/>
    <property type="molecule type" value="Genomic_DNA"/>
</dbReference>
<evidence type="ECO:0000256" key="1">
    <source>
        <dbReference type="ARBA" id="ARBA00006754"/>
    </source>
</evidence>
<dbReference type="InterPro" id="IPR041522">
    <property type="entry name" value="CdaR_GGDEF"/>
</dbReference>
<feature type="domain" description="PucR C-terminal helix-turn-helix" evidence="2">
    <location>
        <begin position="318"/>
        <end position="375"/>
    </location>
</feature>
<keyword evidence="5" id="KW-1185">Reference proteome</keyword>
<gene>
    <name evidence="4" type="ORF">NF556_12375</name>
</gene>
<organism evidence="4 5">
    <name type="scientific">Ornithinimicrobium faecis</name>
    <dbReference type="NCBI Taxonomy" id="2934158"/>
    <lineage>
        <taxon>Bacteria</taxon>
        <taxon>Bacillati</taxon>
        <taxon>Actinomycetota</taxon>
        <taxon>Actinomycetes</taxon>
        <taxon>Micrococcales</taxon>
        <taxon>Ornithinimicrobiaceae</taxon>
        <taxon>Ornithinimicrobium</taxon>
    </lineage>
</organism>
<sequence length="396" mass="43062">MDGEPGGERAPALRNVGTVATYAAQRMEREHQWYRELPAEDRSWVALVAQAGIHGFLTWYRQDDDSLPVTADIFGTAPRELAHTITLRQTLDLVRTTIDEVEEHVELLARPGEEERVRDSLLRYSREVAFAAAQIYAAAAESRGAWDARLESLVVHAVVRGEADDTLQSRAAELGWEQVTDVAVVVGATPQRTSAEVAVAIRGAAARNGLEVLIAVQGNRLIVVLGKLTDPMATAQGLVAQFGPGPIVVGPMVPHLFAAGRSARSALSALDAAAAWVDVPRPVLADDLLAERALNGDGPARRLLVDRVYRPLAEHGDLLETATAYLESGGRLEATSRELFVHANTVRYRLGRIAEVIDLDLTRPREAWVARVALAYGRIASGGQVAWRRRADPPRL</sequence>
<name>A0ABY4YNX0_9MICO</name>
<dbReference type="InterPro" id="IPR051448">
    <property type="entry name" value="CdaR-like_regulators"/>
</dbReference>
<evidence type="ECO:0000259" key="3">
    <source>
        <dbReference type="Pfam" id="PF17853"/>
    </source>
</evidence>
<evidence type="ECO:0000313" key="4">
    <source>
        <dbReference type="EMBL" id="USQ78436.1"/>
    </source>
</evidence>
<dbReference type="RefSeq" id="WP_252591234.1">
    <property type="nucleotide sequence ID" value="NZ_CP099489.1"/>
</dbReference>
<dbReference type="Gene3D" id="1.10.10.2840">
    <property type="entry name" value="PucR C-terminal helix-turn-helix domain"/>
    <property type="match status" value="1"/>
</dbReference>
<evidence type="ECO:0000313" key="5">
    <source>
        <dbReference type="Proteomes" id="UP001056455"/>
    </source>
</evidence>
<feature type="domain" description="CdaR GGDEF-like" evidence="3">
    <location>
        <begin position="161"/>
        <end position="272"/>
    </location>
</feature>
<reference evidence="4" key="1">
    <citation type="submission" date="2022-06" db="EMBL/GenBank/DDBJ databases">
        <title>Ornithinimicrobium HY1793.</title>
        <authorList>
            <person name="Huang Y."/>
        </authorList>
    </citation>
    <scope>NUCLEOTIDE SEQUENCE</scope>
    <source>
        <strain evidence="4">HY1793</strain>
    </source>
</reference>